<dbReference type="SUPFAM" id="SSF48726">
    <property type="entry name" value="Immunoglobulin"/>
    <property type="match status" value="1"/>
</dbReference>
<dbReference type="InterPro" id="IPR036179">
    <property type="entry name" value="Ig-like_dom_sf"/>
</dbReference>
<dbReference type="PROSITE" id="PS50835">
    <property type="entry name" value="IG_LIKE"/>
    <property type="match status" value="1"/>
</dbReference>
<dbReference type="GO" id="GO:0031012">
    <property type="term" value="C:extracellular matrix"/>
    <property type="evidence" value="ECO:0007669"/>
    <property type="project" value="TreeGrafter"/>
</dbReference>
<evidence type="ECO:0000313" key="6">
    <source>
        <dbReference type="Proteomes" id="UP000438429"/>
    </source>
</evidence>
<feature type="compositionally biased region" description="Low complexity" evidence="3">
    <location>
        <begin position="390"/>
        <end position="405"/>
    </location>
</feature>
<comment type="subcellular location">
    <subcellularLocation>
        <location evidence="1">Secreted</location>
        <location evidence="1">Extracellular space</location>
        <location evidence="1">Extracellular matrix</location>
    </subcellularLocation>
</comment>
<dbReference type="Proteomes" id="UP000438429">
    <property type="component" value="Unassembled WGS sequence"/>
</dbReference>
<feature type="compositionally biased region" description="Basic and acidic residues" evidence="3">
    <location>
        <begin position="485"/>
        <end position="499"/>
    </location>
</feature>
<evidence type="ECO:0000256" key="3">
    <source>
        <dbReference type="SAM" id="MobiDB-lite"/>
    </source>
</evidence>
<evidence type="ECO:0000256" key="1">
    <source>
        <dbReference type="ARBA" id="ARBA00004498"/>
    </source>
</evidence>
<feature type="compositionally biased region" description="Low complexity" evidence="3">
    <location>
        <begin position="290"/>
        <end position="303"/>
    </location>
</feature>
<feature type="compositionally biased region" description="Basic and acidic residues" evidence="3">
    <location>
        <begin position="57"/>
        <end position="71"/>
    </location>
</feature>
<name>A0A6A4SLW3_SCOMX</name>
<feature type="compositionally biased region" description="Gly residues" evidence="3">
    <location>
        <begin position="235"/>
        <end position="256"/>
    </location>
</feature>
<feature type="compositionally biased region" description="Basic and acidic residues" evidence="3">
    <location>
        <begin position="198"/>
        <end position="212"/>
    </location>
</feature>
<dbReference type="PANTHER" id="PTHR24023">
    <property type="entry name" value="COLLAGEN ALPHA"/>
    <property type="match status" value="1"/>
</dbReference>
<evidence type="ECO:0000259" key="4">
    <source>
        <dbReference type="PROSITE" id="PS50835"/>
    </source>
</evidence>
<protein>
    <recommendedName>
        <fullName evidence="4">Ig-like domain-containing protein</fullName>
    </recommendedName>
</protein>
<feature type="region of interest" description="Disordered" evidence="3">
    <location>
        <begin position="105"/>
        <end position="268"/>
    </location>
</feature>
<organism evidence="5 6">
    <name type="scientific">Scophthalmus maximus</name>
    <name type="common">Turbot</name>
    <name type="synonym">Psetta maxima</name>
    <dbReference type="NCBI Taxonomy" id="52904"/>
    <lineage>
        <taxon>Eukaryota</taxon>
        <taxon>Metazoa</taxon>
        <taxon>Chordata</taxon>
        <taxon>Craniata</taxon>
        <taxon>Vertebrata</taxon>
        <taxon>Euteleostomi</taxon>
        <taxon>Actinopterygii</taxon>
        <taxon>Neopterygii</taxon>
        <taxon>Teleostei</taxon>
        <taxon>Neoteleostei</taxon>
        <taxon>Acanthomorphata</taxon>
        <taxon>Carangaria</taxon>
        <taxon>Pleuronectiformes</taxon>
        <taxon>Pleuronectoidei</taxon>
        <taxon>Scophthalmidae</taxon>
        <taxon>Scophthalmus</taxon>
    </lineage>
</organism>
<dbReference type="GO" id="GO:0005615">
    <property type="term" value="C:extracellular space"/>
    <property type="evidence" value="ECO:0007669"/>
    <property type="project" value="TreeGrafter"/>
</dbReference>
<feature type="domain" description="Ig-like" evidence="4">
    <location>
        <begin position="580"/>
        <end position="700"/>
    </location>
</feature>
<dbReference type="Gene3D" id="2.60.40.10">
    <property type="entry name" value="Immunoglobulins"/>
    <property type="match status" value="1"/>
</dbReference>
<dbReference type="InterPro" id="IPR050149">
    <property type="entry name" value="Collagen_superfamily"/>
</dbReference>
<evidence type="ECO:0000313" key="5">
    <source>
        <dbReference type="EMBL" id="KAF0032054.1"/>
    </source>
</evidence>
<proteinExistence type="predicted"/>
<dbReference type="EMBL" id="VEVO01000014">
    <property type="protein sequence ID" value="KAF0032054.1"/>
    <property type="molecule type" value="Genomic_DNA"/>
</dbReference>
<dbReference type="PANTHER" id="PTHR24023:SF1082">
    <property type="entry name" value="COLLAGEN TRIPLE HELIX REPEAT"/>
    <property type="match status" value="1"/>
</dbReference>
<keyword evidence="2" id="KW-0964">Secreted</keyword>
<feature type="compositionally biased region" description="Low complexity" evidence="3">
    <location>
        <begin position="464"/>
        <end position="478"/>
    </location>
</feature>
<dbReference type="InterPro" id="IPR013783">
    <property type="entry name" value="Ig-like_fold"/>
</dbReference>
<feature type="region of interest" description="Disordered" evidence="3">
    <location>
        <begin position="283"/>
        <end position="321"/>
    </location>
</feature>
<feature type="compositionally biased region" description="Low complexity" evidence="3">
    <location>
        <begin position="368"/>
        <end position="381"/>
    </location>
</feature>
<comment type="caution">
    <text evidence="5">The sequence shown here is derived from an EMBL/GenBank/DDBJ whole genome shotgun (WGS) entry which is preliminary data.</text>
</comment>
<evidence type="ECO:0000256" key="2">
    <source>
        <dbReference type="ARBA" id="ARBA00022530"/>
    </source>
</evidence>
<feature type="region of interest" description="Disordered" evidence="3">
    <location>
        <begin position="443"/>
        <end position="545"/>
    </location>
</feature>
<accession>A0A6A4SLW3</accession>
<dbReference type="InterPro" id="IPR008160">
    <property type="entry name" value="Collagen"/>
</dbReference>
<feature type="compositionally biased region" description="Basic and acidic residues" evidence="3">
    <location>
        <begin position="26"/>
        <end position="44"/>
    </location>
</feature>
<gene>
    <name evidence="5" type="ORF">F2P81_016609</name>
</gene>
<feature type="region of interest" description="Disordered" evidence="3">
    <location>
        <begin position="359"/>
        <end position="414"/>
    </location>
</feature>
<feature type="compositionally biased region" description="Low complexity" evidence="3">
    <location>
        <begin position="130"/>
        <end position="143"/>
    </location>
</feature>
<feature type="region of interest" description="Disordered" evidence="3">
    <location>
        <begin position="1"/>
        <end position="75"/>
    </location>
</feature>
<sequence>MGASSDTNNRDNFFLKPSGLHTSRSGFERAEDHTYEGSLVDHYDVVASPRPEYPPEPTRRSHEEGDHDPHGRSRVTMITEDAFPYATTTESHYAKEDTETMQVPYEFPAAGPDTDSSGEEGPTDCDCQPGEPGFAGFAGPKGYKGTKGVRGRGGDAGPVGDVGPEGDDGASGFSGAMGPRGDAGPPGPKGGKGSKGSGGDKGKEGPQGRDGQKGQTGAPGFPGDVGDRGYMGYPGQPGGFGPGGPKGSEGHGGLPGSDGDPGEDGPIGVPGLMGEPGEFGVKGSKGDRGVAGPRGRVGAVGAKGETGPDGDKGAAGRKGVKGGKGQTVIVLVYSRMITSRFCFPHSSLPLSTPAGIYSPRGPKGAVGRDGVPGPVGSPGIPGTRGERGPVGEAGVKGRAGAKGVPGPSGPGLSDQQVLQLCRGVVTAQISQYASSIRAKCSQGCPINNRTLIGPPGVRGQMGSPGKPGKAGKAGAKGARGVQGDRGLEGQKGEQGDRAQKGPKGAAGDPGKGLPGPDGPQGLTGLPGHPAEPKNGMEGPRGPRGFPGQSDLSIFITFISIFSTMFPHHLSLCVLLLLPPPGVRLSVEAAAIEEELVIKSVSGMDCVLQCTAVYKDGVQYGAVRWYKVQESLSPGLSGLVTRNLSSGETKYYVGLDRELQLLAGSRNIFMPNVTCDDAGVYECHLAAPVGEQNREGRVLLTVTAQSKERPPRQKKHEFGLVPEKAGRKGHDDLHFREARVCLTHHPEDSSVTTRSARVVSRHCFAVMT</sequence>
<feature type="compositionally biased region" description="Polar residues" evidence="3">
    <location>
        <begin position="1"/>
        <end position="11"/>
    </location>
</feature>
<dbReference type="Pfam" id="PF01391">
    <property type="entry name" value="Collagen"/>
    <property type="match status" value="3"/>
</dbReference>
<dbReference type="AlphaFoldDB" id="A0A6A4SLW3"/>
<keyword evidence="2" id="KW-0272">Extracellular matrix</keyword>
<reference evidence="5 6" key="1">
    <citation type="submission" date="2019-06" db="EMBL/GenBank/DDBJ databases">
        <title>Draft genomes of female and male turbot (Scophthalmus maximus).</title>
        <authorList>
            <person name="Xu H."/>
            <person name="Xu X.-W."/>
            <person name="Shao C."/>
            <person name="Chen S."/>
        </authorList>
    </citation>
    <scope>NUCLEOTIDE SEQUENCE [LARGE SCALE GENOMIC DNA]</scope>
    <source>
        <strain evidence="5">Ysfricsl-2016a</strain>
        <tissue evidence="5">Blood</tissue>
    </source>
</reference>
<dbReference type="InterPro" id="IPR007110">
    <property type="entry name" value="Ig-like_dom"/>
</dbReference>